<dbReference type="Proteomes" id="UP000744676">
    <property type="component" value="Unassembled WGS sequence"/>
</dbReference>
<dbReference type="EMBL" id="QVQA01000009">
    <property type="protein sequence ID" value="KAF5101845.1"/>
    <property type="molecule type" value="Genomic_DNA"/>
</dbReference>
<gene>
    <name evidence="1" type="ORF">D0Z00_000707</name>
</gene>
<accession>A0ACB6V9B2</accession>
<protein>
    <submittedName>
        <fullName evidence="1">Uncharacterized protein</fullName>
    </submittedName>
</protein>
<name>A0ACB6V9B2_9ASCO</name>
<reference evidence="1 2" key="1">
    <citation type="journal article" date="2020" name="Front. Microbiol.">
        <title>Phenotypic and Genetic Characterization of the Cheese Ripening Yeast Geotrichum candidum.</title>
        <authorList>
            <person name="Perkins V."/>
            <person name="Vignola S."/>
            <person name="Lessard M.H."/>
            <person name="Plante P.L."/>
            <person name="Corbeil J."/>
            <person name="Dugat-Bony E."/>
            <person name="Frenette M."/>
            <person name="Labrie S."/>
        </authorList>
    </citation>
    <scope>NUCLEOTIDE SEQUENCE [LARGE SCALE GENOMIC DNA]</scope>
    <source>
        <strain evidence="1 2">LMA-1147</strain>
    </source>
</reference>
<proteinExistence type="predicted"/>
<organism evidence="1 2">
    <name type="scientific">Geotrichum galactomycetum</name>
    <dbReference type="NCBI Taxonomy" id="27317"/>
    <lineage>
        <taxon>Eukaryota</taxon>
        <taxon>Fungi</taxon>
        <taxon>Dikarya</taxon>
        <taxon>Ascomycota</taxon>
        <taxon>Saccharomycotina</taxon>
        <taxon>Dipodascomycetes</taxon>
        <taxon>Dipodascales</taxon>
        <taxon>Dipodascaceae</taxon>
        <taxon>Geotrichum</taxon>
    </lineage>
</organism>
<sequence>MTISSTSTGSIKLTSAEQAEEFLSKYDDFLFDCDGVLWAGSKLLPHVIETLDLLRSRGKRLIFVTNNSTKSRKAYTGKFAKFGIVVNEDEIFCSAYSAAVYLKDVIEFPKDKKVLIVGEKGVEEELEAAGIQYVGGTDPALRKVDPTEEDIDALHYDPSIGAVLCGLDLKITYLKIANALLQIQNKDTLFLATNIDSTFPTHGKLLPGAGTIVGTLITSSGRTPVALGKPSEAMMDCIKAKFQFNPERACMVGDRLNTDMVFGTKGGLGTLMVLTGVDKEESIQPENNPLVQPKFYADRLGVLYELLGSK</sequence>
<evidence type="ECO:0000313" key="2">
    <source>
        <dbReference type="Proteomes" id="UP000744676"/>
    </source>
</evidence>
<keyword evidence="2" id="KW-1185">Reference proteome</keyword>
<comment type="caution">
    <text evidence="1">The sequence shown here is derived from an EMBL/GenBank/DDBJ whole genome shotgun (WGS) entry which is preliminary data.</text>
</comment>
<evidence type="ECO:0000313" key="1">
    <source>
        <dbReference type="EMBL" id="KAF5101845.1"/>
    </source>
</evidence>